<organism evidence="1 2">
    <name type="scientific">Panicum hallii var. hallii</name>
    <dbReference type="NCBI Taxonomy" id="1504633"/>
    <lineage>
        <taxon>Eukaryota</taxon>
        <taxon>Viridiplantae</taxon>
        <taxon>Streptophyta</taxon>
        <taxon>Embryophyta</taxon>
        <taxon>Tracheophyta</taxon>
        <taxon>Spermatophyta</taxon>
        <taxon>Magnoliopsida</taxon>
        <taxon>Liliopsida</taxon>
        <taxon>Poales</taxon>
        <taxon>Poaceae</taxon>
        <taxon>PACMAD clade</taxon>
        <taxon>Panicoideae</taxon>
        <taxon>Panicodae</taxon>
        <taxon>Paniceae</taxon>
        <taxon>Panicinae</taxon>
        <taxon>Panicum</taxon>
        <taxon>Panicum sect. Panicum</taxon>
    </lineage>
</organism>
<evidence type="ECO:0000313" key="2">
    <source>
        <dbReference type="Proteomes" id="UP000244336"/>
    </source>
</evidence>
<gene>
    <name evidence="1" type="ORF">GQ55_3G296100</name>
</gene>
<protein>
    <submittedName>
        <fullName evidence="1">Uncharacterized protein</fullName>
    </submittedName>
</protein>
<evidence type="ECO:0000313" key="1">
    <source>
        <dbReference type="EMBL" id="PUZ66287.1"/>
    </source>
</evidence>
<name>A0A2T7EEN7_9POAL</name>
<sequence length="65" mass="7223">MALPLQGKVDMARIPRLLTFCWIPGHYNSPPVHIIICVSSFISASVPPLVFSLPFCSFAEWGLLH</sequence>
<dbReference type="AlphaFoldDB" id="A0A2T7EEN7"/>
<dbReference type="EMBL" id="CM009751">
    <property type="protein sequence ID" value="PUZ66287.1"/>
    <property type="molecule type" value="Genomic_DNA"/>
</dbReference>
<dbReference type="Proteomes" id="UP000244336">
    <property type="component" value="Chromosome 3"/>
</dbReference>
<proteinExistence type="predicted"/>
<reference evidence="1 2" key="1">
    <citation type="submission" date="2018-04" db="EMBL/GenBank/DDBJ databases">
        <title>WGS assembly of Panicum hallii var. hallii HAL2.</title>
        <authorList>
            <person name="Lovell J."/>
            <person name="Jenkins J."/>
            <person name="Lowry D."/>
            <person name="Mamidi S."/>
            <person name="Sreedasyam A."/>
            <person name="Weng X."/>
            <person name="Barry K."/>
            <person name="Bonette J."/>
            <person name="Campitelli B."/>
            <person name="Daum C."/>
            <person name="Gordon S."/>
            <person name="Gould B."/>
            <person name="Lipzen A."/>
            <person name="MacQueen A."/>
            <person name="Palacio-Mejia J."/>
            <person name="Plott C."/>
            <person name="Shakirov E."/>
            <person name="Shu S."/>
            <person name="Yoshinaga Y."/>
            <person name="Zane M."/>
            <person name="Rokhsar D."/>
            <person name="Grimwood J."/>
            <person name="Schmutz J."/>
            <person name="Juenger T."/>
        </authorList>
    </citation>
    <scope>NUCLEOTIDE SEQUENCE [LARGE SCALE GENOMIC DNA]</scope>
    <source>
        <strain evidence="2">cv. HAL2</strain>
    </source>
</reference>
<keyword evidence="2" id="KW-1185">Reference proteome</keyword>
<accession>A0A2T7EEN7</accession>
<dbReference type="Gramene" id="PUZ66287">
    <property type="protein sequence ID" value="PUZ66287"/>
    <property type="gene ID" value="GQ55_3G296100"/>
</dbReference>